<evidence type="ECO:0000313" key="9">
    <source>
        <dbReference type="Proteomes" id="UP000829291"/>
    </source>
</evidence>
<evidence type="ECO:0000313" key="10">
    <source>
        <dbReference type="RefSeq" id="XP_015510740.1"/>
    </source>
</evidence>
<dbReference type="InterPro" id="IPR012954">
    <property type="entry name" value="BP28_C_dom"/>
</dbReference>
<organism evidence="10">
    <name type="scientific">Neodiprion lecontei</name>
    <name type="common">Redheaded pine sawfly</name>
    <dbReference type="NCBI Taxonomy" id="441921"/>
    <lineage>
        <taxon>Eukaryota</taxon>
        <taxon>Metazoa</taxon>
        <taxon>Ecdysozoa</taxon>
        <taxon>Arthropoda</taxon>
        <taxon>Hexapoda</taxon>
        <taxon>Insecta</taxon>
        <taxon>Pterygota</taxon>
        <taxon>Neoptera</taxon>
        <taxon>Endopterygota</taxon>
        <taxon>Hymenoptera</taxon>
        <taxon>Tenthredinoidea</taxon>
        <taxon>Diprionidae</taxon>
        <taxon>Diprioninae</taxon>
        <taxon>Neodiprion</taxon>
    </lineage>
</organism>
<evidence type="ECO:0000256" key="5">
    <source>
        <dbReference type="ARBA" id="ARBA00023242"/>
    </source>
</evidence>
<dbReference type="GeneID" id="107217647"/>
<comment type="function">
    <text evidence="7">Involved in nucleolar processing of pre-18S ribosomal RNA.</text>
</comment>
<dbReference type="GO" id="GO:0032040">
    <property type="term" value="C:small-subunit processome"/>
    <property type="evidence" value="ECO:0007669"/>
    <property type="project" value="TreeGrafter"/>
</dbReference>
<keyword evidence="3 7" id="KW-0690">Ribosome biogenesis</keyword>
<dbReference type="GO" id="GO:0030515">
    <property type="term" value="F:snoRNA binding"/>
    <property type="evidence" value="ECO:0007669"/>
    <property type="project" value="TreeGrafter"/>
</dbReference>
<dbReference type="InterPro" id="IPR056473">
    <property type="entry name" value="HEAT_Utp10/HEAT1"/>
</dbReference>
<evidence type="ECO:0000256" key="6">
    <source>
        <dbReference type="ARBA" id="ARBA00023274"/>
    </source>
</evidence>
<feature type="domain" description="BP28 C-terminal" evidence="8">
    <location>
        <begin position="1757"/>
        <end position="1916"/>
    </location>
</feature>
<dbReference type="InterPro" id="IPR011989">
    <property type="entry name" value="ARM-like"/>
</dbReference>
<dbReference type="InterPro" id="IPR016024">
    <property type="entry name" value="ARM-type_fold"/>
</dbReference>
<dbReference type="RefSeq" id="XP_015510740.1">
    <property type="nucleotide sequence ID" value="XM_015655254.2"/>
</dbReference>
<dbReference type="PANTHER" id="PTHR13457">
    <property type="entry name" value="BAP28"/>
    <property type="match status" value="1"/>
</dbReference>
<dbReference type="Proteomes" id="UP000829291">
    <property type="component" value="Chromosome 5"/>
</dbReference>
<dbReference type="SUPFAM" id="SSF48371">
    <property type="entry name" value="ARM repeat"/>
    <property type="match status" value="2"/>
</dbReference>
<accession>A0A6J0B6R6</accession>
<keyword evidence="6 7" id="KW-0687">Ribonucleoprotein</keyword>
<keyword evidence="9" id="KW-1185">Reference proteome</keyword>
<evidence type="ECO:0000256" key="2">
    <source>
        <dbReference type="ARBA" id="ARBA00010559"/>
    </source>
</evidence>
<dbReference type="GO" id="GO:0045943">
    <property type="term" value="P:positive regulation of transcription by RNA polymerase I"/>
    <property type="evidence" value="ECO:0007669"/>
    <property type="project" value="TreeGrafter"/>
</dbReference>
<dbReference type="SMART" id="SM01036">
    <property type="entry name" value="BP28CT"/>
    <property type="match status" value="1"/>
</dbReference>
<evidence type="ECO:0000256" key="3">
    <source>
        <dbReference type="ARBA" id="ARBA00022517"/>
    </source>
</evidence>
<evidence type="ECO:0000256" key="7">
    <source>
        <dbReference type="RuleBase" id="RU367065"/>
    </source>
</evidence>
<reference evidence="10" key="1">
    <citation type="submission" date="2025-08" db="UniProtKB">
        <authorList>
            <consortium name="RefSeq"/>
        </authorList>
    </citation>
    <scope>IDENTIFICATION</scope>
    <source>
        <tissue evidence="10">Thorax and Abdomen</tissue>
    </source>
</reference>
<dbReference type="PANTHER" id="PTHR13457:SF1">
    <property type="entry name" value="HEAT REPEAT-CONTAINING PROTEIN 1"/>
    <property type="match status" value="1"/>
</dbReference>
<dbReference type="FunCoup" id="A0A6J0B6R6">
    <property type="interactions" value="1882"/>
</dbReference>
<keyword evidence="4 7" id="KW-0698">rRNA processing</keyword>
<name>A0A6J0B6R6_NEOLC</name>
<dbReference type="OrthoDB" id="31183at2759"/>
<proteinExistence type="inferred from homology"/>
<dbReference type="KEGG" id="nlo:107217647"/>
<keyword evidence="5 7" id="KW-0539">Nucleus</keyword>
<dbReference type="Pfam" id="PF12397">
    <property type="entry name" value="U3snoRNP10"/>
    <property type="match status" value="1"/>
</dbReference>
<evidence type="ECO:0000259" key="8">
    <source>
        <dbReference type="SMART" id="SM01036"/>
    </source>
</evidence>
<dbReference type="InParanoid" id="A0A6J0B6R6"/>
<protein>
    <recommendedName>
        <fullName evidence="7">HEAT repeat-containing protein 1</fullName>
    </recommendedName>
</protein>
<dbReference type="Pfam" id="PF23243">
    <property type="entry name" value="HEAT_HEATR1"/>
    <property type="match status" value="1"/>
</dbReference>
<dbReference type="GO" id="GO:0034455">
    <property type="term" value="C:t-UTP complex"/>
    <property type="evidence" value="ECO:0007669"/>
    <property type="project" value="TreeGrafter"/>
</dbReference>
<dbReference type="Gene3D" id="1.25.10.10">
    <property type="entry name" value="Leucine-rich Repeat Variant"/>
    <property type="match status" value="2"/>
</dbReference>
<dbReference type="Pfam" id="PF08146">
    <property type="entry name" value="BP28CT"/>
    <property type="match status" value="1"/>
</dbReference>
<evidence type="ECO:0000256" key="4">
    <source>
        <dbReference type="ARBA" id="ARBA00022552"/>
    </source>
</evidence>
<dbReference type="GO" id="GO:0030686">
    <property type="term" value="C:90S preribosome"/>
    <property type="evidence" value="ECO:0007669"/>
    <property type="project" value="TreeGrafter"/>
</dbReference>
<gene>
    <name evidence="10" type="primary">LOC107217647</name>
</gene>
<comment type="similarity">
    <text evidence="2 7">Belongs to the HEATR1/UTP10 family.</text>
</comment>
<dbReference type="InterPro" id="IPR040191">
    <property type="entry name" value="UTP10"/>
</dbReference>
<comment type="subcellular location">
    <subcellularLocation>
        <location evidence="1 7">Nucleus</location>
        <location evidence="1 7">Nucleolus</location>
    </subcellularLocation>
</comment>
<dbReference type="InterPro" id="IPR022125">
    <property type="entry name" value="U3snoRNP10_N"/>
</dbReference>
<evidence type="ECO:0000256" key="1">
    <source>
        <dbReference type="ARBA" id="ARBA00004604"/>
    </source>
</evidence>
<sequence>MATSLQSQLSRLRAPQTSLLIQKKKQPSLLFDPKEAANLDRETVFEIGQNGLEELIKLSEMFAEFKRDLFSHSTVGLERSVHDKAINKVLDGRIKRFLILLSPYFLLNPAHKTLEWLIRRFHIHEFNRDQFLLLILPYHETRMFVRALQLVNVSQASDNWHWLEPLQKPGVPLATTTLINRVSTDSGLLRNICEHICEATEVCGAQASSLGTLYAFYTMTLIGVLDRSKPLNENQMTHLLFALEKGLTSKVVDFASSSYMLVGKICSKAKLKKETLNHIAHAMLTKPPLQYEPILLLVFMFNSQPVSVSAKVINKLSELTWFPEMLAKVKSSGGKIENFVVKLLGSCIRCVQKDRLDAYQKVHKMGEDLLKAIRFSDDEVDAILEKTLRLHVPIDNISEESTKFLVNFFHAIEKQYPEKFDAYLKSLVQKGESDAESQKVLGLLLPWHADIRSAQGTMQVLDRLHHIDPNQRIAGLKLVAENRVQVSKNYCDMVTNALLARFRDDNEDVILTLLTMFSADKLKSLFTVDVLVDELLRLVLKSNPYSPTVFGIPALRILLSLCSHYDTRVFITVLPYLFPRNKDEVKISMEVLNSDYANNNTYMQMVKSDAGYEPCGPEAISSAAFHRILDTTLLPSTASILLTLKQQETHGNAVSMFFSMILLGSVCRVPVGLLSHEVARDIIDIASKVLKSYPKVRLLPNCNQLNGDKIVDALELASKEVLPLQVGTYVLEMVHRRLDLSANPTLDFERAPERSQLVLNFIQIFFEGVNKPDRSEHYLWCLKIFLKRHFTNAEDTICFLSQLFAQPVLPQTSLHCLQITYSLLESKQSLQWAFQDCTFIPNLLIALANKNTECRASAVKILQRLSHSFNLSTDGFSALLGELMERKAEIKMDHEQLSLILYTLLSPDPDVQHQITPNRRLGLQDGLAQLLATATSISTPIHTVAQILDILSHVNGVTVLQTLAPLGISLLDQIQGLPCAPKFAGSALKNILQRFDASTAGALSDKLVLQLFDKSIKDYKSRIRFNSDYQPPSVILMKQIDETFFKQAGKLSKIQQAKILASIIDAVTDCELSSVVAAGNRAVRQIRLDAQLIVDELTLMANAKLAVPAGKKSKVAASLDPRVISTRAWKRGITLLEFVQRADNVDRAELLVPILFDLLRVSLKFEEQSALEYTNQLILSSILHLSVNSLAITEGHAQVDLIAECIRTSQNPQTHHHALLVLVELFKVADLKVALNNIMPIFTFMGSSVLRQDDAYSIQIISKTIETIVPIINAAEDEMYACDILRVFITSLPDIPEHRRGPLFVKLLQLLEKHLHLFFLLSFESHVLAIPKKGEEKTRELSSPTLEFALNISQEFTQRQLINVCIKIMQFTQSLPTEVEDEKGLRTAKFDGQNHIFDVNQNTGKQLRHFKHTVLLFVSSLLSSSWFVNKVAELDAEETMSLKNDYYELIVEIVKLVELMAKSYNANQTQSKGTYWKVMLHRAYDVLDNVNSLLSNHTFVESVERLMHHNSILIRKKALELLNTRLLQKNFGPDDRDVLFTLMEPLMRLASIGKQKSAHLENEVIQQFALISLKLLAKILATDHPAVFKPVLELTTNLVQSRDGPVLASAVLCLAELCGTMRTHAIHSLNTFIPAILLILKEKCQKSDCPEIVVLSVVSAVQKIVESHASFLSPHLDKLLFELVKLRSRYSDSDHIKIAQIVQRLKTTMLKLSTSVPLRILLPTVTKTYEKLIKQELYRCVDPLMNVLADSFSNAQSNDLNAAIHDLAGFFLNVLQFREDLISKNRLLDAPTLTDVALVEESASKALVTLVLKLSEASFRPLFYRLYDWAARNPNQKMRNITFYRLTANIAESLKSLFILFAGHFLKHAASLLASQNPCIAEDDGLRMPLEVNQVELVEVILLTLYRIFLYDPRNFVTEERFQTLAQPIIDQLENDIGGKDAYEKRAGDLIIPCIASFAGAIQDDSLHKQLVYQILLKTRHVKSYVRSSALNSIVEIARKLGDDFMPLLPETVPFLAELLEDEDEETEKLAQDAVRTLEEVLNEPLQKYF</sequence>
<dbReference type="GO" id="GO:0000462">
    <property type="term" value="P:maturation of SSU-rRNA from tricistronic rRNA transcript (SSU-rRNA, 5.8S rRNA, LSU-rRNA)"/>
    <property type="evidence" value="ECO:0007669"/>
    <property type="project" value="TreeGrafter"/>
</dbReference>